<comment type="caution">
    <text evidence="1">The sequence shown here is derived from an EMBL/GenBank/DDBJ whole genome shotgun (WGS) entry which is preliminary data.</text>
</comment>
<dbReference type="PANTHER" id="PTHR38031">
    <property type="entry name" value="SULFUR CARRIER PROTEIN SLR0821-RELATED"/>
    <property type="match status" value="1"/>
</dbReference>
<dbReference type="InterPro" id="IPR016155">
    <property type="entry name" value="Mopterin_synth/thiamin_S_b"/>
</dbReference>
<accession>A0A9X2ZY64</accession>
<dbReference type="InterPro" id="IPR012675">
    <property type="entry name" value="Beta-grasp_dom_sf"/>
</dbReference>
<evidence type="ECO:0000313" key="2">
    <source>
        <dbReference type="Proteomes" id="UP001141259"/>
    </source>
</evidence>
<protein>
    <submittedName>
        <fullName evidence="1">MoaD/ThiS family protein</fullName>
    </submittedName>
</protein>
<reference evidence="1" key="1">
    <citation type="submission" date="2022-08" db="EMBL/GenBank/DDBJ databases">
        <authorList>
            <person name="Tistechok S."/>
            <person name="Samborskyy M."/>
            <person name="Roman I."/>
        </authorList>
    </citation>
    <scope>NUCLEOTIDE SEQUENCE</scope>
    <source>
        <strain evidence="1">DSM 103496</strain>
    </source>
</reference>
<evidence type="ECO:0000313" key="1">
    <source>
        <dbReference type="EMBL" id="MCS7476099.1"/>
    </source>
</evidence>
<dbReference type="PANTHER" id="PTHR38031:SF1">
    <property type="entry name" value="SULFUR CARRIER PROTEIN CYSO"/>
    <property type="match status" value="1"/>
</dbReference>
<dbReference type="InterPro" id="IPR052045">
    <property type="entry name" value="Sulfur_Carrier/Prot_Modifier"/>
</dbReference>
<sequence>MRVVVLVPGVLRSAVNGNAKLELDVADAATLGATLDALAAQYPLLDRRLRDEQSALRRYVNFYVDGEECRRLSGTDTILHDGCELQVLPSVAGG</sequence>
<dbReference type="InterPro" id="IPR003749">
    <property type="entry name" value="ThiS/MoaD-like"/>
</dbReference>
<dbReference type="Pfam" id="PF02597">
    <property type="entry name" value="ThiS"/>
    <property type="match status" value="1"/>
</dbReference>
<organism evidence="1 2">
    <name type="scientific">Umezawaea endophytica</name>
    <dbReference type="NCBI Taxonomy" id="1654476"/>
    <lineage>
        <taxon>Bacteria</taxon>
        <taxon>Bacillati</taxon>
        <taxon>Actinomycetota</taxon>
        <taxon>Actinomycetes</taxon>
        <taxon>Pseudonocardiales</taxon>
        <taxon>Pseudonocardiaceae</taxon>
        <taxon>Umezawaea</taxon>
    </lineage>
</organism>
<keyword evidence="2" id="KW-1185">Reference proteome</keyword>
<proteinExistence type="predicted"/>
<dbReference type="EMBL" id="JANYMP010000002">
    <property type="protein sequence ID" value="MCS7476099.1"/>
    <property type="molecule type" value="Genomic_DNA"/>
</dbReference>
<dbReference type="SUPFAM" id="SSF54285">
    <property type="entry name" value="MoaD/ThiS"/>
    <property type="match status" value="1"/>
</dbReference>
<dbReference type="AlphaFoldDB" id="A0A9X2ZY64"/>
<dbReference type="RefSeq" id="WP_259621614.1">
    <property type="nucleotide sequence ID" value="NZ_JANYMP010000002.1"/>
</dbReference>
<name>A0A9X2ZY64_9PSEU</name>
<gene>
    <name evidence="1" type="ORF">NZH93_04465</name>
</gene>
<dbReference type="Proteomes" id="UP001141259">
    <property type="component" value="Unassembled WGS sequence"/>
</dbReference>
<dbReference type="Gene3D" id="3.10.20.30">
    <property type="match status" value="1"/>
</dbReference>